<dbReference type="Pfam" id="PF00528">
    <property type="entry name" value="BPD_transp_1"/>
    <property type="match status" value="1"/>
</dbReference>
<keyword evidence="2 7" id="KW-0813">Transport</keyword>
<evidence type="ECO:0000313" key="10">
    <source>
        <dbReference type="EMBL" id="NKI43438.1"/>
    </source>
</evidence>
<comment type="similarity">
    <text evidence="7">Belongs to the binding-protein-dependent transport system permease family.</text>
</comment>
<comment type="subcellular location">
    <subcellularLocation>
        <location evidence="1 7">Cell membrane</location>
        <topology evidence="1 7">Multi-pass membrane protein</topology>
    </subcellularLocation>
</comment>
<dbReference type="PANTHER" id="PTHR43744">
    <property type="entry name" value="ABC TRANSPORTER PERMEASE PROTEIN MG189-RELATED-RELATED"/>
    <property type="match status" value="1"/>
</dbReference>
<feature type="transmembrane region" description="Helical" evidence="7">
    <location>
        <begin position="215"/>
        <end position="236"/>
    </location>
</feature>
<reference evidence="10 11" key="1">
    <citation type="submission" date="2020-04" db="EMBL/GenBank/DDBJ databases">
        <title>Phylogenetic Diversity and Antibacterial Activity against Ralstonia solanacearum of Endophytic Actinomycete Isolated from Moss.</title>
        <authorList>
            <person name="Zhuang X."/>
        </authorList>
    </citation>
    <scope>NUCLEOTIDE SEQUENCE [LARGE SCALE GENOMIC DNA]</scope>
    <source>
        <strain evidence="10 11">LD120</strain>
    </source>
</reference>
<evidence type="ECO:0000256" key="7">
    <source>
        <dbReference type="RuleBase" id="RU363032"/>
    </source>
</evidence>
<feature type="transmembrane region" description="Helical" evidence="7">
    <location>
        <begin position="92"/>
        <end position="117"/>
    </location>
</feature>
<feature type="transmembrane region" description="Helical" evidence="7">
    <location>
        <begin position="158"/>
        <end position="178"/>
    </location>
</feature>
<feature type="domain" description="ABC transmembrane type-1" evidence="9">
    <location>
        <begin position="93"/>
        <end position="282"/>
    </location>
</feature>
<evidence type="ECO:0000256" key="6">
    <source>
        <dbReference type="ARBA" id="ARBA00023136"/>
    </source>
</evidence>
<dbReference type="PROSITE" id="PS50928">
    <property type="entry name" value="ABC_TM1"/>
    <property type="match status" value="1"/>
</dbReference>
<evidence type="ECO:0000256" key="4">
    <source>
        <dbReference type="ARBA" id="ARBA00022692"/>
    </source>
</evidence>
<evidence type="ECO:0000259" key="9">
    <source>
        <dbReference type="PROSITE" id="PS50928"/>
    </source>
</evidence>
<keyword evidence="5 7" id="KW-1133">Transmembrane helix</keyword>
<organism evidence="10 11">
    <name type="scientific">Streptomyces physcomitrii</name>
    <dbReference type="NCBI Taxonomy" id="2724184"/>
    <lineage>
        <taxon>Bacteria</taxon>
        <taxon>Bacillati</taxon>
        <taxon>Actinomycetota</taxon>
        <taxon>Actinomycetes</taxon>
        <taxon>Kitasatosporales</taxon>
        <taxon>Streptomycetaceae</taxon>
        <taxon>Streptomyces</taxon>
    </lineage>
</organism>
<dbReference type="InterPro" id="IPR000515">
    <property type="entry name" value="MetI-like"/>
</dbReference>
<gene>
    <name evidence="10" type="ORF">HFV08_19780</name>
</gene>
<protein>
    <submittedName>
        <fullName evidence="10">Carbohydrate ABC transporter permease</fullName>
    </submittedName>
</protein>
<keyword evidence="4 7" id="KW-0812">Transmembrane</keyword>
<feature type="transmembrane region" description="Helical" evidence="7">
    <location>
        <begin position="34"/>
        <end position="55"/>
    </location>
</feature>
<dbReference type="Gene3D" id="1.10.3720.10">
    <property type="entry name" value="MetI-like"/>
    <property type="match status" value="1"/>
</dbReference>
<evidence type="ECO:0000256" key="5">
    <source>
        <dbReference type="ARBA" id="ARBA00022989"/>
    </source>
</evidence>
<dbReference type="Proteomes" id="UP000772196">
    <property type="component" value="Unassembled WGS sequence"/>
</dbReference>
<proteinExistence type="inferred from homology"/>
<feature type="transmembrane region" description="Helical" evidence="7">
    <location>
        <begin position="261"/>
        <end position="282"/>
    </location>
</feature>
<accession>A0ABX1H4Z5</accession>
<feature type="transmembrane region" description="Helical" evidence="7">
    <location>
        <begin position="129"/>
        <end position="152"/>
    </location>
</feature>
<dbReference type="CDD" id="cd06261">
    <property type="entry name" value="TM_PBP2"/>
    <property type="match status" value="1"/>
</dbReference>
<evidence type="ECO:0000256" key="3">
    <source>
        <dbReference type="ARBA" id="ARBA00022475"/>
    </source>
</evidence>
<keyword evidence="6 7" id="KW-0472">Membrane</keyword>
<comment type="caution">
    <text evidence="10">The sequence shown here is derived from an EMBL/GenBank/DDBJ whole genome shotgun (WGS) entry which is preliminary data.</text>
</comment>
<sequence>MANETLTGSSGSRGDSPPAVRARRGIGRARSARAGLTLLALVLAVASVLPVLYMVSASFKSRDTVTDGKLFPSEFTFDNYRYVFTEVPFTRYLLNSFLISAVITVVALLFHSMAAYALARLRFPGREKLFALIFSTLLVTAPVVLIPLFLVARELNLLDSYAGLIIPAIFNAFGIFLLRQFYLGLPRELEEAAIVDGCGHWRVYWSIVLPMSRPILSALAVFFFLANWNAFVWPLVATNDPDLTVVQLGISTLQNQYTSNWNYILAAATVAALPMLALFFAFQRQIVESIKTSGIK</sequence>
<dbReference type="EMBL" id="JAAWWP010000012">
    <property type="protein sequence ID" value="NKI43438.1"/>
    <property type="molecule type" value="Genomic_DNA"/>
</dbReference>
<dbReference type="PANTHER" id="PTHR43744:SF12">
    <property type="entry name" value="ABC TRANSPORTER PERMEASE PROTEIN MG189-RELATED"/>
    <property type="match status" value="1"/>
</dbReference>
<evidence type="ECO:0000256" key="8">
    <source>
        <dbReference type="SAM" id="MobiDB-lite"/>
    </source>
</evidence>
<dbReference type="InterPro" id="IPR035906">
    <property type="entry name" value="MetI-like_sf"/>
</dbReference>
<evidence type="ECO:0000256" key="1">
    <source>
        <dbReference type="ARBA" id="ARBA00004651"/>
    </source>
</evidence>
<evidence type="ECO:0000256" key="2">
    <source>
        <dbReference type="ARBA" id="ARBA00022448"/>
    </source>
</evidence>
<name>A0ABX1H4Z5_9ACTN</name>
<evidence type="ECO:0000313" key="11">
    <source>
        <dbReference type="Proteomes" id="UP000772196"/>
    </source>
</evidence>
<keyword evidence="11" id="KW-1185">Reference proteome</keyword>
<feature type="region of interest" description="Disordered" evidence="8">
    <location>
        <begin position="1"/>
        <end position="21"/>
    </location>
</feature>
<feature type="compositionally biased region" description="Polar residues" evidence="8">
    <location>
        <begin position="1"/>
        <end position="13"/>
    </location>
</feature>
<dbReference type="SUPFAM" id="SSF161098">
    <property type="entry name" value="MetI-like"/>
    <property type="match status" value="1"/>
</dbReference>
<keyword evidence="3" id="KW-1003">Cell membrane</keyword>
<dbReference type="RefSeq" id="WP_168541077.1">
    <property type="nucleotide sequence ID" value="NZ_JAAWWP010000012.1"/>
</dbReference>